<dbReference type="PROSITE" id="PS51257">
    <property type="entry name" value="PROKAR_LIPOPROTEIN"/>
    <property type="match status" value="1"/>
</dbReference>
<evidence type="ECO:0000313" key="2">
    <source>
        <dbReference type="EMBL" id="SMF82113.1"/>
    </source>
</evidence>
<organism evidence="2 3">
    <name type="scientific">Tistlia consotensis USBA 355</name>
    <dbReference type="NCBI Taxonomy" id="560819"/>
    <lineage>
        <taxon>Bacteria</taxon>
        <taxon>Pseudomonadati</taxon>
        <taxon>Pseudomonadota</taxon>
        <taxon>Alphaproteobacteria</taxon>
        <taxon>Rhodospirillales</taxon>
        <taxon>Rhodovibrionaceae</taxon>
        <taxon>Tistlia</taxon>
    </lineage>
</organism>
<reference evidence="2 3" key="1">
    <citation type="submission" date="2017-04" db="EMBL/GenBank/DDBJ databases">
        <authorList>
            <person name="Afonso C.L."/>
            <person name="Miller P.J."/>
            <person name="Scott M.A."/>
            <person name="Spackman E."/>
            <person name="Goraichik I."/>
            <person name="Dimitrov K.M."/>
            <person name="Suarez D.L."/>
            <person name="Swayne D.E."/>
        </authorList>
    </citation>
    <scope>NUCLEOTIDE SEQUENCE [LARGE SCALE GENOMIC DNA]</scope>
    <source>
        <strain evidence="2 3">USBA 355</strain>
    </source>
</reference>
<gene>
    <name evidence="2" type="ORF">SAMN05428998_14530</name>
</gene>
<keyword evidence="3" id="KW-1185">Reference proteome</keyword>
<feature type="chain" id="PRO_5012825462" description="Lipoprotein" evidence="1">
    <location>
        <begin position="27"/>
        <end position="121"/>
    </location>
</feature>
<evidence type="ECO:0000313" key="3">
    <source>
        <dbReference type="Proteomes" id="UP000192917"/>
    </source>
</evidence>
<dbReference type="EMBL" id="FWZX01000045">
    <property type="protein sequence ID" value="SMF82113.1"/>
    <property type="molecule type" value="Genomic_DNA"/>
</dbReference>
<keyword evidence="1" id="KW-0732">Signal</keyword>
<protein>
    <recommendedName>
        <fullName evidence="4">Lipoprotein</fullName>
    </recommendedName>
</protein>
<dbReference type="Proteomes" id="UP000192917">
    <property type="component" value="Unassembled WGS sequence"/>
</dbReference>
<feature type="signal peptide" evidence="1">
    <location>
        <begin position="1"/>
        <end position="26"/>
    </location>
</feature>
<proteinExistence type="predicted"/>
<name>A0A1Y6CPP9_9PROT</name>
<dbReference type="AlphaFoldDB" id="A0A1Y6CPP9"/>
<evidence type="ECO:0000256" key="1">
    <source>
        <dbReference type="SAM" id="SignalP"/>
    </source>
</evidence>
<accession>A0A1Y6CPP9</accession>
<evidence type="ECO:0008006" key="4">
    <source>
        <dbReference type="Google" id="ProtNLM"/>
    </source>
</evidence>
<dbReference type="RefSeq" id="WP_085126833.1">
    <property type="nucleotide sequence ID" value="NZ_FWZX01000045.1"/>
</dbReference>
<sequence length="121" mass="12532">MDRNRRVGFRAAAAAAAMASALVLLAACSLTLPVKGQLESGKETFTGTATGYMDRSGDLTVTTSSGTLCSGTFVYTTPRKGEGVFNCDDGRSGPFTFVSTGHRGTGTGHLGDDKFTFTFGS</sequence>